<sequence>MIRVDGGVANAPPYQMTGGSFDGDSSHTRNIRTSAATMPVSLPSITEMIKDLPTNGGSSGNHAQNGVREAAMPFDNQLDPLHRPTVTNTQAYLLEDRHPAQSGSTKFVSKERKRDSLERGYSQTATSGPGQRPAPYKPSTEDIQLALLRYQVTLRVLQVQNSQLQQRKQEQEQQQQQRN</sequence>
<evidence type="ECO:0000313" key="3">
    <source>
        <dbReference type="Proteomes" id="UP001287286"/>
    </source>
</evidence>
<accession>A0ABR0BJT1</accession>
<reference evidence="2 3" key="1">
    <citation type="journal article" date="2024" name="Microbiol. Resour. Announc.">
        <title>Genome annotations for the ascomycete fungi Trichoderma harzianum, Trichoderma aggressivum, and Purpureocillium lilacinum.</title>
        <authorList>
            <person name="Beijen E.P.W."/>
            <person name="Ohm R.A."/>
        </authorList>
    </citation>
    <scope>NUCLEOTIDE SEQUENCE [LARGE SCALE GENOMIC DNA]</scope>
    <source>
        <strain evidence="2 3">CBS 150709</strain>
    </source>
</reference>
<feature type="region of interest" description="Disordered" evidence="1">
    <location>
        <begin position="1"/>
        <end position="29"/>
    </location>
</feature>
<organism evidence="2 3">
    <name type="scientific">Purpureocillium lilacinum</name>
    <name type="common">Paecilomyces lilacinus</name>
    <dbReference type="NCBI Taxonomy" id="33203"/>
    <lineage>
        <taxon>Eukaryota</taxon>
        <taxon>Fungi</taxon>
        <taxon>Dikarya</taxon>
        <taxon>Ascomycota</taxon>
        <taxon>Pezizomycotina</taxon>
        <taxon>Sordariomycetes</taxon>
        <taxon>Hypocreomycetidae</taxon>
        <taxon>Hypocreales</taxon>
        <taxon>Ophiocordycipitaceae</taxon>
        <taxon>Purpureocillium</taxon>
    </lineage>
</organism>
<keyword evidence="3" id="KW-1185">Reference proteome</keyword>
<feature type="compositionally biased region" description="Basic and acidic residues" evidence="1">
    <location>
        <begin position="108"/>
        <end position="118"/>
    </location>
</feature>
<feature type="region of interest" description="Disordered" evidence="1">
    <location>
        <begin position="77"/>
        <end position="140"/>
    </location>
</feature>
<comment type="caution">
    <text evidence="2">The sequence shown here is derived from an EMBL/GenBank/DDBJ whole genome shotgun (WGS) entry which is preliminary data.</text>
</comment>
<gene>
    <name evidence="2" type="ORF">Purlil1_11825</name>
</gene>
<protein>
    <submittedName>
        <fullName evidence="2">Uncharacterized protein</fullName>
    </submittedName>
</protein>
<dbReference type="EMBL" id="JAWRVI010000078">
    <property type="protein sequence ID" value="KAK4078887.1"/>
    <property type="molecule type" value="Genomic_DNA"/>
</dbReference>
<evidence type="ECO:0000256" key="1">
    <source>
        <dbReference type="SAM" id="MobiDB-lite"/>
    </source>
</evidence>
<evidence type="ECO:0000313" key="2">
    <source>
        <dbReference type="EMBL" id="KAK4078887.1"/>
    </source>
</evidence>
<name>A0ABR0BJT1_PURLI</name>
<proteinExistence type="predicted"/>
<dbReference type="Proteomes" id="UP001287286">
    <property type="component" value="Unassembled WGS sequence"/>
</dbReference>